<keyword evidence="1" id="KW-0472">Membrane</keyword>
<dbReference type="PROSITE" id="PS51257">
    <property type="entry name" value="PROKAR_LIPOPROTEIN"/>
    <property type="match status" value="1"/>
</dbReference>
<dbReference type="RefSeq" id="WP_317722326.1">
    <property type="nucleotide sequence ID" value="NZ_JAWLVK010000015.1"/>
</dbReference>
<name>A0AAE4VC56_MYCFO</name>
<dbReference type="EMBL" id="JAWLVV010000015">
    <property type="protein sequence ID" value="MDV7292097.1"/>
    <property type="molecule type" value="Genomic_DNA"/>
</dbReference>
<evidence type="ECO:0000313" key="3">
    <source>
        <dbReference type="Proteomes" id="UP001186041"/>
    </source>
</evidence>
<protein>
    <submittedName>
        <fullName evidence="2">Uncharacterized protein</fullName>
    </submittedName>
</protein>
<reference evidence="2" key="1">
    <citation type="submission" date="2023-10" db="EMBL/GenBank/DDBJ databases">
        <title>Mycolicibacterium fortuitum clinical isolates causing pulmonary infections in humans.</title>
        <authorList>
            <person name="Mejia-Ponce P.M."/>
            <person name="Zenteno-Cuevas R."/>
            <person name="Licona-Cassani C."/>
        </authorList>
    </citation>
    <scope>NUCLEOTIDE SEQUENCE</scope>
    <source>
        <strain evidence="2">M8</strain>
    </source>
</reference>
<organism evidence="2 3">
    <name type="scientific">Mycolicibacterium fortuitum</name>
    <name type="common">Mycobacterium fortuitum</name>
    <dbReference type="NCBI Taxonomy" id="1766"/>
    <lineage>
        <taxon>Bacteria</taxon>
        <taxon>Bacillati</taxon>
        <taxon>Actinomycetota</taxon>
        <taxon>Actinomycetes</taxon>
        <taxon>Mycobacteriales</taxon>
        <taxon>Mycobacteriaceae</taxon>
        <taxon>Mycolicibacterium</taxon>
    </lineage>
</organism>
<evidence type="ECO:0000313" key="2">
    <source>
        <dbReference type="EMBL" id="MDV7292097.1"/>
    </source>
</evidence>
<accession>A0AAE4VC56</accession>
<gene>
    <name evidence="2" type="ORF">R4485_18165</name>
</gene>
<keyword evidence="1" id="KW-1133">Transmembrane helix</keyword>
<comment type="caution">
    <text evidence="2">The sequence shown here is derived from an EMBL/GenBank/DDBJ whole genome shotgun (WGS) entry which is preliminary data.</text>
</comment>
<keyword evidence="1" id="KW-0812">Transmembrane</keyword>
<evidence type="ECO:0000256" key="1">
    <source>
        <dbReference type="SAM" id="Phobius"/>
    </source>
</evidence>
<proteinExistence type="predicted"/>
<sequence length="52" mass="5320">MITTPTRPGASKRAVRRFLAAMASAAVLAGCGTIWFATTTTQAPAGTAVVLR</sequence>
<feature type="transmembrane region" description="Helical" evidence="1">
    <location>
        <begin position="18"/>
        <end position="37"/>
    </location>
</feature>
<dbReference type="Proteomes" id="UP001186041">
    <property type="component" value="Unassembled WGS sequence"/>
</dbReference>
<dbReference type="AlphaFoldDB" id="A0AAE4VC56"/>